<dbReference type="GO" id="GO:0008408">
    <property type="term" value="F:3'-5' exonuclease activity"/>
    <property type="evidence" value="ECO:0007669"/>
    <property type="project" value="InterPro"/>
</dbReference>
<dbReference type="RefSeq" id="WP_024858171.1">
    <property type="nucleotide sequence ID" value="NZ_JEOB01000003.1"/>
</dbReference>
<sequence length="368" mass="41129">MKFICSKQTLYDAIVNVSKAVSERSTLPSLEGIKFSLADSLLELTGYNLEMGIRTVISVRSEDKGSCIINARLFSEMIKKMSADEVLIDISESYQVTISGGVTKFNMFAASAEDYPELPEKDSETQIPIAQPVLKNMISQTKFAVALTEDKPILKGELFDIENNTLTMVAIDGYRMAVRYEPVKFSEPIKFVVPSKSLSEIQGLLSDNEEDTVFIHPSRKHIIFDIGGYVVYSRLLEGDFHPYKSAIPNSSNTDVVVDRKELISTLERAMLLINDRSPSPVRCYFENDHVKINCTTALGKISDEINAEISGPVIEIGFKCKYLLDPLKVIDDEKVKLKMGGSLLAMKIVPCEGEKYTYLVLPVRLPRE</sequence>
<keyword evidence="9" id="KW-0238">DNA-binding</keyword>
<dbReference type="GO" id="GO:0009360">
    <property type="term" value="C:DNA polymerase III complex"/>
    <property type="evidence" value="ECO:0007669"/>
    <property type="project" value="InterPro"/>
</dbReference>
<keyword evidence="7 10" id="KW-0235">DNA replication</keyword>
<keyword evidence="15" id="KW-1185">Reference proteome</keyword>
<dbReference type="SUPFAM" id="SSF55979">
    <property type="entry name" value="DNA clamp"/>
    <property type="match status" value="3"/>
</dbReference>
<accession>A0A011V0V9</accession>
<evidence type="ECO:0000313" key="14">
    <source>
        <dbReference type="EMBL" id="EXM39092.1"/>
    </source>
</evidence>
<evidence type="ECO:0000256" key="5">
    <source>
        <dbReference type="ARBA" id="ARBA00022679"/>
    </source>
</evidence>
<comment type="subunit">
    <text evidence="10">Forms a ring-shaped head-to-tail homodimer around DNA.</text>
</comment>
<keyword evidence="5 10" id="KW-0808">Transferase</keyword>
<evidence type="ECO:0000256" key="1">
    <source>
        <dbReference type="ARBA" id="ARBA00004496"/>
    </source>
</evidence>
<dbReference type="PIRSF" id="PIRSF000804">
    <property type="entry name" value="DNA_pol_III_b"/>
    <property type="match status" value="1"/>
</dbReference>
<dbReference type="PANTHER" id="PTHR30478">
    <property type="entry name" value="DNA POLYMERASE III SUBUNIT BETA"/>
    <property type="match status" value="1"/>
</dbReference>
<dbReference type="Gene3D" id="3.10.150.10">
    <property type="entry name" value="DNA Polymerase III, subunit A, domain 2"/>
    <property type="match status" value="1"/>
</dbReference>
<comment type="function">
    <text evidence="10">Confers DNA tethering and processivity to DNA polymerases and other proteins. Acts as a clamp, forming a ring around DNA (a reaction catalyzed by the clamp-loading complex) which diffuses in an ATP-independent manner freely and bidirectionally along dsDNA. Initially characterized for its ability to contact the catalytic subunit of DNA polymerase III (Pol III), a complex, multichain enzyme responsible for most of the replicative synthesis in bacteria; Pol III exhibits 3'-5' exonuclease proofreading activity. The beta chain is required for initiation of replication as well as for processivity of DNA replication.</text>
</comment>
<keyword evidence="6 10" id="KW-0548">Nucleotidyltransferase</keyword>
<dbReference type="EMBL" id="JEOB01000003">
    <property type="protein sequence ID" value="EXM39092.1"/>
    <property type="molecule type" value="Genomic_DNA"/>
</dbReference>
<dbReference type="GO" id="GO:0003677">
    <property type="term" value="F:DNA binding"/>
    <property type="evidence" value="ECO:0007669"/>
    <property type="project" value="UniProtKB-UniRule"/>
</dbReference>
<feature type="domain" description="DNA polymerase III beta sliding clamp N-terminal" evidence="11">
    <location>
        <begin position="1"/>
        <end position="119"/>
    </location>
</feature>
<comment type="subcellular location">
    <subcellularLocation>
        <location evidence="1 10">Cytoplasm</location>
    </subcellularLocation>
</comment>
<dbReference type="OrthoDB" id="8421503at2"/>
<evidence type="ECO:0000256" key="3">
    <source>
        <dbReference type="ARBA" id="ARBA00021035"/>
    </source>
</evidence>
<evidence type="ECO:0000313" key="15">
    <source>
        <dbReference type="Proteomes" id="UP000021369"/>
    </source>
</evidence>
<evidence type="ECO:0000256" key="4">
    <source>
        <dbReference type="ARBA" id="ARBA00022490"/>
    </source>
</evidence>
<evidence type="ECO:0000256" key="9">
    <source>
        <dbReference type="ARBA" id="ARBA00023125"/>
    </source>
</evidence>
<dbReference type="Gene3D" id="3.70.10.10">
    <property type="match status" value="1"/>
</dbReference>
<evidence type="ECO:0000256" key="2">
    <source>
        <dbReference type="ARBA" id="ARBA00010752"/>
    </source>
</evidence>
<proteinExistence type="inferred from homology"/>
<dbReference type="GO" id="GO:0006271">
    <property type="term" value="P:DNA strand elongation involved in DNA replication"/>
    <property type="evidence" value="ECO:0007669"/>
    <property type="project" value="TreeGrafter"/>
</dbReference>
<evidence type="ECO:0000256" key="10">
    <source>
        <dbReference type="PIRNR" id="PIRNR000804"/>
    </source>
</evidence>
<evidence type="ECO:0000256" key="7">
    <source>
        <dbReference type="ARBA" id="ARBA00022705"/>
    </source>
</evidence>
<gene>
    <name evidence="14" type="ORF">RASY3_12470</name>
</gene>
<dbReference type="CDD" id="cd00140">
    <property type="entry name" value="beta_clamp"/>
    <property type="match status" value="1"/>
</dbReference>
<dbReference type="InterPro" id="IPR022635">
    <property type="entry name" value="DNA_polIII_beta_C"/>
</dbReference>
<dbReference type="InterPro" id="IPR046938">
    <property type="entry name" value="DNA_clamp_sf"/>
</dbReference>
<dbReference type="NCBIfam" id="TIGR00663">
    <property type="entry name" value="dnan"/>
    <property type="match status" value="1"/>
</dbReference>
<dbReference type="AlphaFoldDB" id="A0A011V0V9"/>
<reference evidence="14 15" key="1">
    <citation type="submission" date="2013-06" db="EMBL/GenBank/DDBJ databases">
        <title>Rumen cellulosomics: divergent fiber-degrading strategies revealed by comparative genome-wide analysis of six Ruminococcal strains.</title>
        <authorList>
            <person name="Dassa B."/>
            <person name="Borovok I."/>
            <person name="Lamed R."/>
            <person name="Flint H."/>
            <person name="Yeoman C.J."/>
            <person name="White B."/>
            <person name="Bayer E.A."/>
        </authorList>
    </citation>
    <scope>NUCLEOTIDE SEQUENCE [LARGE SCALE GENOMIC DNA]</scope>
    <source>
        <strain evidence="14 15">SY3</strain>
    </source>
</reference>
<dbReference type="SMART" id="SM00480">
    <property type="entry name" value="POL3Bc"/>
    <property type="match status" value="1"/>
</dbReference>
<comment type="caution">
    <text evidence="14">The sequence shown here is derived from an EMBL/GenBank/DDBJ whole genome shotgun (WGS) entry which is preliminary data.</text>
</comment>
<dbReference type="PATRIC" id="fig|1341156.4.peg.2431"/>
<dbReference type="Pfam" id="PF02768">
    <property type="entry name" value="DNA_pol3_beta_3"/>
    <property type="match status" value="1"/>
</dbReference>
<feature type="domain" description="DNA polymerase III beta sliding clamp central" evidence="12">
    <location>
        <begin position="129"/>
        <end position="240"/>
    </location>
</feature>
<dbReference type="InterPro" id="IPR022634">
    <property type="entry name" value="DNA_polIII_beta_N"/>
</dbReference>
<protein>
    <recommendedName>
        <fullName evidence="3 10">Beta sliding clamp</fullName>
    </recommendedName>
</protein>
<dbReference type="PANTHER" id="PTHR30478:SF0">
    <property type="entry name" value="BETA SLIDING CLAMP"/>
    <property type="match status" value="1"/>
</dbReference>
<name>A0A011V0V9_RUMAL</name>
<evidence type="ECO:0000259" key="12">
    <source>
        <dbReference type="Pfam" id="PF02767"/>
    </source>
</evidence>
<dbReference type="Pfam" id="PF00712">
    <property type="entry name" value="DNA_pol3_beta"/>
    <property type="match status" value="1"/>
</dbReference>
<evidence type="ECO:0000259" key="11">
    <source>
        <dbReference type="Pfam" id="PF00712"/>
    </source>
</evidence>
<feature type="domain" description="DNA polymerase III beta sliding clamp C-terminal" evidence="13">
    <location>
        <begin position="244"/>
        <end position="364"/>
    </location>
</feature>
<keyword evidence="8 10" id="KW-0239">DNA-directed DNA polymerase</keyword>
<dbReference type="InterPro" id="IPR022637">
    <property type="entry name" value="DNA_polIII_beta_cen"/>
</dbReference>
<comment type="similarity">
    <text evidence="2 10">Belongs to the beta sliding clamp family.</text>
</comment>
<dbReference type="GO" id="GO:0003887">
    <property type="term" value="F:DNA-directed DNA polymerase activity"/>
    <property type="evidence" value="ECO:0007669"/>
    <property type="project" value="UniProtKB-UniRule"/>
</dbReference>
<evidence type="ECO:0000256" key="6">
    <source>
        <dbReference type="ARBA" id="ARBA00022695"/>
    </source>
</evidence>
<dbReference type="Proteomes" id="UP000021369">
    <property type="component" value="Unassembled WGS sequence"/>
</dbReference>
<keyword evidence="4 10" id="KW-0963">Cytoplasm</keyword>
<dbReference type="GO" id="GO:0005737">
    <property type="term" value="C:cytoplasm"/>
    <property type="evidence" value="ECO:0007669"/>
    <property type="project" value="UniProtKB-SubCell"/>
</dbReference>
<dbReference type="Pfam" id="PF02767">
    <property type="entry name" value="DNA_pol3_beta_2"/>
    <property type="match status" value="1"/>
</dbReference>
<evidence type="ECO:0000259" key="13">
    <source>
        <dbReference type="Pfam" id="PF02768"/>
    </source>
</evidence>
<dbReference type="InterPro" id="IPR001001">
    <property type="entry name" value="DNA_polIII_beta"/>
</dbReference>
<evidence type="ECO:0000256" key="8">
    <source>
        <dbReference type="ARBA" id="ARBA00022932"/>
    </source>
</evidence>
<organism evidence="14 15">
    <name type="scientific">Ruminococcus albus SY3</name>
    <dbReference type="NCBI Taxonomy" id="1341156"/>
    <lineage>
        <taxon>Bacteria</taxon>
        <taxon>Bacillati</taxon>
        <taxon>Bacillota</taxon>
        <taxon>Clostridia</taxon>
        <taxon>Eubacteriales</taxon>
        <taxon>Oscillospiraceae</taxon>
        <taxon>Ruminococcus</taxon>
    </lineage>
</organism>